<dbReference type="AlphaFoldDB" id="A0A5D2H7N1"/>
<evidence type="ECO:0000313" key="3">
    <source>
        <dbReference type="Proteomes" id="UP000323506"/>
    </source>
</evidence>
<feature type="transmembrane region" description="Helical" evidence="1">
    <location>
        <begin position="117"/>
        <end position="136"/>
    </location>
</feature>
<protein>
    <submittedName>
        <fullName evidence="2">Uncharacterized protein</fullName>
    </submittedName>
</protein>
<evidence type="ECO:0000313" key="2">
    <source>
        <dbReference type="EMBL" id="TYH26048.1"/>
    </source>
</evidence>
<proteinExistence type="predicted"/>
<dbReference type="Proteomes" id="UP000323506">
    <property type="component" value="Chromosome A03"/>
</dbReference>
<keyword evidence="1" id="KW-0472">Membrane</keyword>
<evidence type="ECO:0000256" key="1">
    <source>
        <dbReference type="SAM" id="Phobius"/>
    </source>
</evidence>
<organism evidence="2 3">
    <name type="scientific">Gossypium darwinii</name>
    <name type="common">Darwin's cotton</name>
    <name type="synonym">Gossypium barbadense var. darwinii</name>
    <dbReference type="NCBI Taxonomy" id="34276"/>
    <lineage>
        <taxon>Eukaryota</taxon>
        <taxon>Viridiplantae</taxon>
        <taxon>Streptophyta</taxon>
        <taxon>Embryophyta</taxon>
        <taxon>Tracheophyta</taxon>
        <taxon>Spermatophyta</taxon>
        <taxon>Magnoliopsida</taxon>
        <taxon>eudicotyledons</taxon>
        <taxon>Gunneridae</taxon>
        <taxon>Pentapetalae</taxon>
        <taxon>rosids</taxon>
        <taxon>malvids</taxon>
        <taxon>Malvales</taxon>
        <taxon>Malvaceae</taxon>
        <taxon>Malvoideae</taxon>
        <taxon>Gossypium</taxon>
    </lineage>
</organism>
<keyword evidence="1" id="KW-1133">Transmembrane helix</keyword>
<sequence>MGMGMDISTPVVGSFFFYLWVHLFPRVYQQGFVIRVSWRRYFLLSPHYDAFDNPGVQHLSVPRGGKRKDQSQTRSVSIRPPFHCLIRWLRLHFHDESFFMSVELLCFENFHGDISRCMLIAVLRLYSLFLILYLFFCSDI</sequence>
<gene>
    <name evidence="2" type="ORF">ES288_A03G218800v1</name>
</gene>
<keyword evidence="1" id="KW-0812">Transmembrane</keyword>
<keyword evidence="3" id="KW-1185">Reference proteome</keyword>
<name>A0A5D2H7N1_GOSDA</name>
<accession>A0A5D2H7N1</accession>
<reference evidence="2 3" key="1">
    <citation type="submission" date="2019-06" db="EMBL/GenBank/DDBJ databases">
        <title>WGS assembly of Gossypium darwinii.</title>
        <authorList>
            <person name="Chen Z.J."/>
            <person name="Sreedasyam A."/>
            <person name="Ando A."/>
            <person name="Song Q."/>
            <person name="De L."/>
            <person name="Hulse-Kemp A."/>
            <person name="Ding M."/>
            <person name="Ye W."/>
            <person name="Kirkbride R."/>
            <person name="Jenkins J."/>
            <person name="Plott C."/>
            <person name="Lovell J."/>
            <person name="Lin Y.-M."/>
            <person name="Vaughn R."/>
            <person name="Liu B."/>
            <person name="Li W."/>
            <person name="Simpson S."/>
            <person name="Scheffler B."/>
            <person name="Saski C."/>
            <person name="Grover C."/>
            <person name="Hu G."/>
            <person name="Conover J."/>
            <person name="Carlson J."/>
            <person name="Shu S."/>
            <person name="Boston L."/>
            <person name="Williams M."/>
            <person name="Peterson D."/>
            <person name="Mcgee K."/>
            <person name="Jones D."/>
            <person name="Wendel J."/>
            <person name="Stelly D."/>
            <person name="Grimwood J."/>
            <person name="Schmutz J."/>
        </authorList>
    </citation>
    <scope>NUCLEOTIDE SEQUENCE [LARGE SCALE GENOMIC DNA]</scope>
    <source>
        <strain evidence="2">1808015.09</strain>
    </source>
</reference>
<dbReference type="EMBL" id="CM017690">
    <property type="protein sequence ID" value="TYH26048.1"/>
    <property type="molecule type" value="Genomic_DNA"/>
</dbReference>